<dbReference type="PANTHER" id="PTHR16074">
    <property type="entry name" value="BARDET-BIEDL SYNDROME 7 PROTEIN"/>
    <property type="match status" value="1"/>
</dbReference>
<name>A0A1I7WXY4_HETBA</name>
<accession>A0A1I7WXY4</accession>
<dbReference type="GO" id="GO:0008104">
    <property type="term" value="P:intracellular protein localization"/>
    <property type="evidence" value="ECO:0007669"/>
    <property type="project" value="TreeGrafter"/>
</dbReference>
<dbReference type="GO" id="GO:0036064">
    <property type="term" value="C:ciliary basal body"/>
    <property type="evidence" value="ECO:0007669"/>
    <property type="project" value="TreeGrafter"/>
</dbReference>
<dbReference type="WBParaSite" id="Hba_10053">
    <property type="protein sequence ID" value="Hba_10053"/>
    <property type="gene ID" value="Hba_10053"/>
</dbReference>
<dbReference type="GO" id="GO:0016020">
    <property type="term" value="C:membrane"/>
    <property type="evidence" value="ECO:0007669"/>
    <property type="project" value="TreeGrafter"/>
</dbReference>
<feature type="transmembrane region" description="Helical" evidence="1">
    <location>
        <begin position="161"/>
        <end position="182"/>
    </location>
</feature>
<evidence type="ECO:0000313" key="3">
    <source>
        <dbReference type="Proteomes" id="UP000095283"/>
    </source>
</evidence>
<keyword evidence="3" id="KW-1185">Reference proteome</keyword>
<keyword evidence="1" id="KW-0472">Membrane</keyword>
<dbReference type="Proteomes" id="UP000095283">
    <property type="component" value="Unplaced"/>
</dbReference>
<sequence length="223" mass="25479">MGLNLNRTDFAQVGTTNRSCMQVIPSERIFNKKEKKIKKPNDKVPSDSTDTAKISKKRPLEKIVVGSQNGSVVCVCRRNNDTQILYKTLPGPPIESVCLGGAIGTLQDKKNLSILFVFFSFDTNMAETAKRMQVLKYLLIVVFYNYKFIFLYSYNFIRICVGNFTCCVLMISMTLFVFYLLVEHGAEGRLLQCWRAEMPLLGSVLYKRAKEYKHQGKNNLLFP</sequence>
<dbReference type="GO" id="GO:0005930">
    <property type="term" value="C:axoneme"/>
    <property type="evidence" value="ECO:0007669"/>
    <property type="project" value="TreeGrafter"/>
</dbReference>
<dbReference type="GO" id="GO:0043005">
    <property type="term" value="C:neuron projection"/>
    <property type="evidence" value="ECO:0007669"/>
    <property type="project" value="TreeGrafter"/>
</dbReference>
<keyword evidence="1" id="KW-1133">Transmembrane helix</keyword>
<reference evidence="4" key="1">
    <citation type="submission" date="2016-11" db="UniProtKB">
        <authorList>
            <consortium name="WormBaseParasite"/>
        </authorList>
    </citation>
    <scope>IDENTIFICATION</scope>
</reference>
<keyword evidence="1" id="KW-0812">Transmembrane</keyword>
<dbReference type="AlphaFoldDB" id="A0A1I7WXY4"/>
<dbReference type="GO" id="GO:0060271">
    <property type="term" value="P:cilium assembly"/>
    <property type="evidence" value="ECO:0007669"/>
    <property type="project" value="TreeGrafter"/>
</dbReference>
<dbReference type="InterPro" id="IPR056332">
    <property type="entry name" value="Beta-prop_BBS7"/>
</dbReference>
<dbReference type="PANTHER" id="PTHR16074:SF4">
    <property type="entry name" value="BARDET-BIEDL SYNDROME 7 PROTEIN"/>
    <property type="match status" value="1"/>
</dbReference>
<evidence type="ECO:0000313" key="4">
    <source>
        <dbReference type="WBParaSite" id="Hba_10053"/>
    </source>
</evidence>
<dbReference type="GO" id="GO:0034464">
    <property type="term" value="C:BBSome"/>
    <property type="evidence" value="ECO:0007669"/>
    <property type="project" value="TreeGrafter"/>
</dbReference>
<protein>
    <submittedName>
        <fullName evidence="4">Late endosomal/lysosomal adaptor and MAPK and MTOR activator 5</fullName>
    </submittedName>
</protein>
<organism evidence="3 4">
    <name type="scientific">Heterorhabditis bacteriophora</name>
    <name type="common">Entomopathogenic nematode worm</name>
    <dbReference type="NCBI Taxonomy" id="37862"/>
    <lineage>
        <taxon>Eukaryota</taxon>
        <taxon>Metazoa</taxon>
        <taxon>Ecdysozoa</taxon>
        <taxon>Nematoda</taxon>
        <taxon>Chromadorea</taxon>
        <taxon>Rhabditida</taxon>
        <taxon>Rhabditina</taxon>
        <taxon>Rhabditomorpha</taxon>
        <taxon>Strongyloidea</taxon>
        <taxon>Heterorhabditidae</taxon>
        <taxon>Heterorhabditis</taxon>
    </lineage>
</organism>
<feature type="transmembrane region" description="Helical" evidence="1">
    <location>
        <begin position="134"/>
        <end position="155"/>
    </location>
</feature>
<dbReference type="Pfam" id="PF23743">
    <property type="entry name" value="Beta-prop_BBS7"/>
    <property type="match status" value="1"/>
</dbReference>
<evidence type="ECO:0000259" key="2">
    <source>
        <dbReference type="Pfam" id="PF23743"/>
    </source>
</evidence>
<proteinExistence type="predicted"/>
<evidence type="ECO:0000256" key="1">
    <source>
        <dbReference type="SAM" id="Phobius"/>
    </source>
</evidence>
<feature type="domain" description="BBS7 beta-propeller" evidence="2">
    <location>
        <begin position="55"/>
        <end position="141"/>
    </location>
</feature>